<evidence type="ECO:0000313" key="1">
    <source>
        <dbReference type="EMBL" id="ETD23958.1"/>
    </source>
</evidence>
<dbReference type="HOGENOM" id="CLU_982694_0_0_7"/>
<keyword evidence="2" id="KW-1185">Reference proteome</keyword>
<accession>V8C991</accession>
<evidence type="ECO:0008006" key="3">
    <source>
        <dbReference type="Google" id="ProtNLM"/>
    </source>
</evidence>
<dbReference type="STRING" id="1357400.HMPREF2086_00704"/>
<comment type="caution">
    <text evidence="1">The sequence shown here is derived from an EMBL/GenBank/DDBJ whole genome shotgun (WGS) entry which is preliminary data.</text>
</comment>
<proteinExistence type="predicted"/>
<reference evidence="1 2" key="1">
    <citation type="journal article" date="2014" name="Genome Announc.">
        <title>Draft genome sequences of six enterohepatic helicobacter species isolated from humans and one from rhesus macaques.</title>
        <authorList>
            <person name="Shen Z."/>
            <person name="Sheh A."/>
            <person name="Young S.K."/>
            <person name="Abouelliel A."/>
            <person name="Ward D.V."/>
            <person name="Earl A.M."/>
            <person name="Fox J.G."/>
        </authorList>
    </citation>
    <scope>NUCLEOTIDE SEQUENCE [LARGE SCALE GENOMIC DNA]</scope>
    <source>
        <strain evidence="1 2">MIT 99-5501</strain>
    </source>
</reference>
<protein>
    <recommendedName>
        <fullName evidence="3">Outer membrane protein beta-barrel domain-containing protein</fullName>
    </recommendedName>
</protein>
<dbReference type="EMBL" id="AZJI01000004">
    <property type="protein sequence ID" value="ETD23958.1"/>
    <property type="molecule type" value="Genomic_DNA"/>
</dbReference>
<name>V8C991_9HELI</name>
<sequence length="283" mass="31042">MQTTKTAKSISKDSSVQGFGRKSFLGRLLAICTLTCAISSNAFGICNEYLCLNIRASAGGWYGLDSGTNAKITSYGWLVGAYARITDDKERLQVLTDVKIGLGDSNLSGSAFRLYGNKMEDLFYILPIKAGFNVANQRMPFFINLLYEAEKYRRDYEQGNGFKLQTRGIGAEIDGKFPLGKVSLEYAFGAKWIFDSYYNISQTYANRAEVKDSGYGLNGSIGISMPIIDKALFFIKVSGRYSYIGQSELLLHTSGAGQTGAIVNVQYPASNNILAMLEIGFGF</sequence>
<evidence type="ECO:0000313" key="2">
    <source>
        <dbReference type="Proteomes" id="UP000018731"/>
    </source>
</evidence>
<dbReference type="PATRIC" id="fig|1357400.3.peg.970"/>
<dbReference type="OrthoDB" id="5325922at2"/>
<organism evidence="1 2">
    <name type="scientific">Helicobacter macacae MIT 99-5501</name>
    <dbReference type="NCBI Taxonomy" id="1357400"/>
    <lineage>
        <taxon>Bacteria</taxon>
        <taxon>Pseudomonadati</taxon>
        <taxon>Campylobacterota</taxon>
        <taxon>Epsilonproteobacteria</taxon>
        <taxon>Campylobacterales</taxon>
        <taxon>Helicobacteraceae</taxon>
        <taxon>Helicobacter</taxon>
    </lineage>
</organism>
<gene>
    <name evidence="1" type="ORF">HMPREF2086_00704</name>
</gene>
<dbReference type="AlphaFoldDB" id="V8C991"/>
<dbReference type="RefSeq" id="WP_023927429.1">
    <property type="nucleotide sequence ID" value="NZ_KI669454.1"/>
</dbReference>
<dbReference type="Proteomes" id="UP000018731">
    <property type="component" value="Unassembled WGS sequence"/>
</dbReference>